<protein>
    <recommendedName>
        <fullName evidence="3">CRISPR type III-associated protein domain-containing protein</fullName>
    </recommendedName>
</protein>
<dbReference type="InterPro" id="IPR005537">
    <property type="entry name" value="RAMP_III_fam"/>
</dbReference>
<feature type="compositionally biased region" description="Basic residues" evidence="2">
    <location>
        <begin position="374"/>
        <end position="383"/>
    </location>
</feature>
<dbReference type="eggNOG" id="COG1604">
    <property type="taxonomic scope" value="Bacteria"/>
</dbReference>
<dbReference type="PANTHER" id="PTHR39965:SF1">
    <property type="entry name" value="CRISPR SYSTEM CMR SUBUNIT CMR6"/>
    <property type="match status" value="1"/>
</dbReference>
<dbReference type="InterPro" id="IPR010172">
    <property type="entry name" value="CRISPR-assoc_prot_TM1791"/>
</dbReference>
<keyword evidence="1" id="KW-0051">Antiviral defense</keyword>
<evidence type="ECO:0000313" key="5">
    <source>
        <dbReference type="Proteomes" id="UP000003374"/>
    </source>
</evidence>
<evidence type="ECO:0000256" key="2">
    <source>
        <dbReference type="SAM" id="MobiDB-lite"/>
    </source>
</evidence>
<feature type="region of interest" description="Disordered" evidence="2">
    <location>
        <begin position="344"/>
        <end position="391"/>
    </location>
</feature>
<dbReference type="NCBIfam" id="TIGR01898">
    <property type="entry name" value="cas_TM1791_cmr6"/>
    <property type="match status" value="1"/>
</dbReference>
<dbReference type="HOGENOM" id="CLU_049013_0_0_6"/>
<gene>
    <name evidence="4" type="ORF">NB231_14558</name>
</gene>
<dbReference type="GO" id="GO:0051607">
    <property type="term" value="P:defense response to virus"/>
    <property type="evidence" value="ECO:0007669"/>
    <property type="project" value="UniProtKB-KW"/>
</dbReference>
<dbReference type="STRING" id="314278.NB231_14558"/>
<dbReference type="Proteomes" id="UP000003374">
    <property type="component" value="Unassembled WGS sequence"/>
</dbReference>
<comment type="caution">
    <text evidence="4">The sequence shown here is derived from an EMBL/GenBank/DDBJ whole genome shotgun (WGS) entry which is preliminary data.</text>
</comment>
<name>A4BL62_9GAMM</name>
<reference evidence="4 5" key="1">
    <citation type="submission" date="2006-02" db="EMBL/GenBank/DDBJ databases">
        <authorList>
            <person name="Waterbury J."/>
            <person name="Ferriera S."/>
            <person name="Johnson J."/>
            <person name="Kravitz S."/>
            <person name="Halpern A."/>
            <person name="Remington K."/>
            <person name="Beeson K."/>
            <person name="Tran B."/>
            <person name="Rogers Y.-H."/>
            <person name="Friedman R."/>
            <person name="Venter J.C."/>
        </authorList>
    </citation>
    <scope>NUCLEOTIDE SEQUENCE [LARGE SCALE GENOMIC DNA]</scope>
    <source>
        <strain evidence="4 5">Nb-231</strain>
    </source>
</reference>
<feature type="domain" description="CRISPR type III-associated protein" evidence="3">
    <location>
        <begin position="92"/>
        <end position="278"/>
    </location>
</feature>
<dbReference type="Pfam" id="PF03787">
    <property type="entry name" value="RAMPs"/>
    <property type="match status" value="1"/>
</dbReference>
<sequence>MAVAAVPAYLGQDFSDAAPGHKFYLYFRVWDRATWSVPDSAEADAARQAGTLSDDDRRRMHALAERQAALAQSLLDQPRRGLWQLPARSTAPFATGLGMEHPLENGFAFLSPYGLPYLPGSGIKGVVRQAARELTEGEFGEPNADGWSEPAIDTLFGKPAADDEDTRRGALAFWDAYPVPDKDKQALQVEIMTPHQTHYYTGGQSPHDSGSPNPIRFLAMPPGIRFSFYVECNRPLLEHLDASLAAAQRWQALLDAAFRHAFDWLGFGAKTAVGYGAMAVDEWALGQAEQEAAEKQQAATRKAELEAMDPFPRRLEELLDQRDDKSQPDYVHLIQQLEAGAFEGEDKRRAAKDIRARMEKQGKWNPDGKGSKPAQRKAHKHTLTVRGYLGE</sequence>
<evidence type="ECO:0000259" key="3">
    <source>
        <dbReference type="Pfam" id="PF03787"/>
    </source>
</evidence>
<proteinExistence type="predicted"/>
<dbReference type="EMBL" id="AAOF01000001">
    <property type="protein sequence ID" value="EAR23050.1"/>
    <property type="molecule type" value="Genomic_DNA"/>
</dbReference>
<dbReference type="AlphaFoldDB" id="A4BL62"/>
<dbReference type="PANTHER" id="PTHR39965">
    <property type="entry name" value="CRISPR SYSTEM CMR SUBUNIT CMR6"/>
    <property type="match status" value="1"/>
</dbReference>
<dbReference type="OrthoDB" id="9813956at2"/>
<evidence type="ECO:0000256" key="1">
    <source>
        <dbReference type="ARBA" id="ARBA00023118"/>
    </source>
</evidence>
<dbReference type="RefSeq" id="WP_005003907.1">
    <property type="nucleotide sequence ID" value="NZ_CH672427.1"/>
</dbReference>
<organism evidence="4 5">
    <name type="scientific">Nitrococcus mobilis Nb-231</name>
    <dbReference type="NCBI Taxonomy" id="314278"/>
    <lineage>
        <taxon>Bacteria</taxon>
        <taxon>Pseudomonadati</taxon>
        <taxon>Pseudomonadota</taxon>
        <taxon>Gammaproteobacteria</taxon>
        <taxon>Chromatiales</taxon>
        <taxon>Ectothiorhodospiraceae</taxon>
        <taxon>Nitrococcus</taxon>
    </lineage>
</organism>
<keyword evidence="5" id="KW-1185">Reference proteome</keyword>
<evidence type="ECO:0000313" key="4">
    <source>
        <dbReference type="EMBL" id="EAR23050.1"/>
    </source>
</evidence>
<feature type="compositionally biased region" description="Basic and acidic residues" evidence="2">
    <location>
        <begin position="344"/>
        <end position="362"/>
    </location>
</feature>
<accession>A4BL62</accession>